<reference evidence="1" key="5">
    <citation type="journal article" date="2021" name="G3 (Bethesda)">
        <title>Aegilops tauschii genome assembly Aet v5.0 features greater sequence contiguity and improved annotation.</title>
        <authorList>
            <person name="Wang L."/>
            <person name="Zhu T."/>
            <person name="Rodriguez J.C."/>
            <person name="Deal K.R."/>
            <person name="Dubcovsky J."/>
            <person name="McGuire P.E."/>
            <person name="Lux T."/>
            <person name="Spannagl M."/>
            <person name="Mayer K.F.X."/>
            <person name="Baldrich P."/>
            <person name="Meyers B.C."/>
            <person name="Huo N."/>
            <person name="Gu Y.Q."/>
            <person name="Zhou H."/>
            <person name="Devos K.M."/>
            <person name="Bennetzen J.L."/>
            <person name="Unver T."/>
            <person name="Budak H."/>
            <person name="Gulick P.J."/>
            <person name="Galiba G."/>
            <person name="Kalapos B."/>
            <person name="Nelson D.R."/>
            <person name="Li P."/>
            <person name="You F.M."/>
            <person name="Luo M.C."/>
            <person name="Dvorak J."/>
        </authorList>
    </citation>
    <scope>NUCLEOTIDE SEQUENCE [LARGE SCALE GENOMIC DNA]</scope>
    <source>
        <strain evidence="1">cv. AL8/78</strain>
    </source>
</reference>
<reference evidence="2" key="1">
    <citation type="journal article" date="2014" name="Science">
        <title>Ancient hybridizations among the ancestral genomes of bread wheat.</title>
        <authorList>
            <consortium name="International Wheat Genome Sequencing Consortium,"/>
            <person name="Marcussen T."/>
            <person name="Sandve S.R."/>
            <person name="Heier L."/>
            <person name="Spannagl M."/>
            <person name="Pfeifer M."/>
            <person name="Jakobsen K.S."/>
            <person name="Wulff B.B."/>
            <person name="Steuernagel B."/>
            <person name="Mayer K.F."/>
            <person name="Olsen O.A."/>
        </authorList>
    </citation>
    <scope>NUCLEOTIDE SEQUENCE [LARGE SCALE GENOMIC DNA]</scope>
    <source>
        <strain evidence="2">cv. AL8/78</strain>
    </source>
</reference>
<dbReference type="Gramene" id="AET3Gv20534200.8">
    <property type="protein sequence ID" value="AET3Gv20534200.8"/>
    <property type="gene ID" value="AET3Gv20534200"/>
</dbReference>
<organism evidence="1 2">
    <name type="scientific">Aegilops tauschii subsp. strangulata</name>
    <name type="common">Goatgrass</name>
    <dbReference type="NCBI Taxonomy" id="200361"/>
    <lineage>
        <taxon>Eukaryota</taxon>
        <taxon>Viridiplantae</taxon>
        <taxon>Streptophyta</taxon>
        <taxon>Embryophyta</taxon>
        <taxon>Tracheophyta</taxon>
        <taxon>Spermatophyta</taxon>
        <taxon>Magnoliopsida</taxon>
        <taxon>Liliopsida</taxon>
        <taxon>Poales</taxon>
        <taxon>Poaceae</taxon>
        <taxon>BOP clade</taxon>
        <taxon>Pooideae</taxon>
        <taxon>Triticodae</taxon>
        <taxon>Triticeae</taxon>
        <taxon>Triticinae</taxon>
        <taxon>Aegilops</taxon>
    </lineage>
</organism>
<sequence>RRELYDAGMYDPLDDDQEEVEGFHDFLQEMLSLMATVGRERSPCIPWANSNPCLTG</sequence>
<proteinExistence type="predicted"/>
<accession>A0A453F0W6</accession>
<reference evidence="1" key="4">
    <citation type="submission" date="2019-03" db="UniProtKB">
        <authorList>
            <consortium name="EnsemblPlants"/>
        </authorList>
    </citation>
    <scope>IDENTIFICATION</scope>
</reference>
<name>A0A453F0W6_AEGTS</name>
<dbReference type="Proteomes" id="UP000015105">
    <property type="component" value="Chromosome 3D"/>
</dbReference>
<reference evidence="1" key="3">
    <citation type="journal article" date="2017" name="Nature">
        <title>Genome sequence of the progenitor of the wheat D genome Aegilops tauschii.</title>
        <authorList>
            <person name="Luo M.C."/>
            <person name="Gu Y.Q."/>
            <person name="Puiu D."/>
            <person name="Wang H."/>
            <person name="Twardziok S.O."/>
            <person name="Deal K.R."/>
            <person name="Huo N."/>
            <person name="Zhu T."/>
            <person name="Wang L."/>
            <person name="Wang Y."/>
            <person name="McGuire P.E."/>
            <person name="Liu S."/>
            <person name="Long H."/>
            <person name="Ramasamy R.K."/>
            <person name="Rodriguez J.C."/>
            <person name="Van S.L."/>
            <person name="Yuan L."/>
            <person name="Wang Z."/>
            <person name="Xia Z."/>
            <person name="Xiao L."/>
            <person name="Anderson O.D."/>
            <person name="Ouyang S."/>
            <person name="Liang Y."/>
            <person name="Zimin A.V."/>
            <person name="Pertea G."/>
            <person name="Qi P."/>
            <person name="Bennetzen J.L."/>
            <person name="Dai X."/>
            <person name="Dawson M.W."/>
            <person name="Muller H.G."/>
            <person name="Kugler K."/>
            <person name="Rivarola-Duarte L."/>
            <person name="Spannagl M."/>
            <person name="Mayer K.F.X."/>
            <person name="Lu F.H."/>
            <person name="Bevan M.W."/>
            <person name="Leroy P."/>
            <person name="Li P."/>
            <person name="You F.M."/>
            <person name="Sun Q."/>
            <person name="Liu Z."/>
            <person name="Lyons E."/>
            <person name="Wicker T."/>
            <person name="Salzberg S.L."/>
            <person name="Devos K.M."/>
            <person name="Dvorak J."/>
        </authorList>
    </citation>
    <scope>NUCLEOTIDE SEQUENCE [LARGE SCALE GENOMIC DNA]</scope>
    <source>
        <strain evidence="1">cv. AL8/78</strain>
    </source>
</reference>
<reference evidence="2" key="2">
    <citation type="journal article" date="2017" name="Nat. Plants">
        <title>The Aegilops tauschii genome reveals multiple impacts of transposons.</title>
        <authorList>
            <person name="Zhao G."/>
            <person name="Zou C."/>
            <person name="Li K."/>
            <person name="Wang K."/>
            <person name="Li T."/>
            <person name="Gao L."/>
            <person name="Zhang X."/>
            <person name="Wang H."/>
            <person name="Yang Z."/>
            <person name="Liu X."/>
            <person name="Jiang W."/>
            <person name="Mao L."/>
            <person name="Kong X."/>
            <person name="Jiao Y."/>
            <person name="Jia J."/>
        </authorList>
    </citation>
    <scope>NUCLEOTIDE SEQUENCE [LARGE SCALE GENOMIC DNA]</scope>
    <source>
        <strain evidence="2">cv. AL8/78</strain>
    </source>
</reference>
<keyword evidence="2" id="KW-1185">Reference proteome</keyword>
<dbReference type="AlphaFoldDB" id="A0A453F0W6"/>
<protein>
    <submittedName>
        <fullName evidence="1">Uncharacterized protein</fullName>
    </submittedName>
</protein>
<evidence type="ECO:0000313" key="1">
    <source>
        <dbReference type="EnsemblPlants" id="AET3Gv20534200.8"/>
    </source>
</evidence>
<evidence type="ECO:0000313" key="2">
    <source>
        <dbReference type="Proteomes" id="UP000015105"/>
    </source>
</evidence>
<dbReference type="EnsemblPlants" id="AET3Gv20534200.8">
    <property type="protein sequence ID" value="AET3Gv20534200.8"/>
    <property type="gene ID" value="AET3Gv20534200"/>
</dbReference>